<proteinExistence type="predicted"/>
<reference evidence="1" key="1">
    <citation type="submission" date="2018-05" db="EMBL/GenBank/DDBJ databases">
        <authorList>
            <person name="Lanie J.A."/>
            <person name="Ng W.-L."/>
            <person name="Kazmierczak K.M."/>
            <person name="Andrzejewski T.M."/>
            <person name="Davidsen T.M."/>
            <person name="Wayne K.J."/>
            <person name="Tettelin H."/>
            <person name="Glass J.I."/>
            <person name="Rusch D."/>
            <person name="Podicherti R."/>
            <person name="Tsui H.-C.T."/>
            <person name="Winkler M.E."/>
        </authorList>
    </citation>
    <scope>NUCLEOTIDE SEQUENCE</scope>
</reference>
<sequence length="27" mass="3391">MKSFLTLIYVDFIEFFKLNTTRFKKPY</sequence>
<protein>
    <submittedName>
        <fullName evidence="1">Uncharacterized protein</fullName>
    </submittedName>
</protein>
<dbReference type="AlphaFoldDB" id="A0A382MME7"/>
<evidence type="ECO:0000313" key="1">
    <source>
        <dbReference type="EMBL" id="SVC50144.1"/>
    </source>
</evidence>
<name>A0A382MME7_9ZZZZ</name>
<accession>A0A382MME7</accession>
<gene>
    <name evidence="1" type="ORF">METZ01_LOCUS302998</name>
</gene>
<organism evidence="1">
    <name type="scientific">marine metagenome</name>
    <dbReference type="NCBI Taxonomy" id="408172"/>
    <lineage>
        <taxon>unclassified sequences</taxon>
        <taxon>metagenomes</taxon>
        <taxon>ecological metagenomes</taxon>
    </lineage>
</organism>
<dbReference type="EMBL" id="UINC01094691">
    <property type="protein sequence ID" value="SVC50144.1"/>
    <property type="molecule type" value="Genomic_DNA"/>
</dbReference>